<accession>A0ABV7H962</accession>
<sequence length="159" mass="17881">MARVAPPPLTPRDLMRGCSLDELVDLWSADAFAERIAIEHHGIEIRFIKDLAAALRWKPIELFGVLGVPEQSRFARNDYRVQGMPTLRCIELLKTLGLAREIAQRSADPAFAVDAWLGRWLLTPSYAFDGLRPIDWFDTPSGAAYVRHILRAKESGVVI</sequence>
<dbReference type="InterPro" id="IPR024467">
    <property type="entry name" value="Xre/MbcA/ParS-like_toxin-bd"/>
</dbReference>
<reference evidence="3" key="1">
    <citation type="journal article" date="2019" name="Int. J. Syst. Evol. Microbiol.">
        <title>The Global Catalogue of Microorganisms (GCM) 10K type strain sequencing project: providing services to taxonomists for standard genome sequencing and annotation.</title>
        <authorList>
            <consortium name="The Broad Institute Genomics Platform"/>
            <consortium name="The Broad Institute Genome Sequencing Center for Infectious Disease"/>
            <person name="Wu L."/>
            <person name="Ma J."/>
        </authorList>
    </citation>
    <scope>NUCLEOTIDE SEQUENCE [LARGE SCALE GENOMIC DNA]</scope>
    <source>
        <strain evidence="3">KCTC 52168</strain>
    </source>
</reference>
<dbReference type="Proteomes" id="UP001595556">
    <property type="component" value="Unassembled WGS sequence"/>
</dbReference>
<proteinExistence type="predicted"/>
<keyword evidence="3" id="KW-1185">Reference proteome</keyword>
<comment type="caution">
    <text evidence="2">The sequence shown here is derived from an EMBL/GenBank/DDBJ whole genome shotgun (WGS) entry which is preliminary data.</text>
</comment>
<dbReference type="EMBL" id="JBHRTI010000010">
    <property type="protein sequence ID" value="MFC3149196.1"/>
    <property type="molecule type" value="Genomic_DNA"/>
</dbReference>
<evidence type="ECO:0000313" key="2">
    <source>
        <dbReference type="EMBL" id="MFC3149196.1"/>
    </source>
</evidence>
<organism evidence="2 3">
    <name type="scientific">Piscinibacterium candidicorallinum</name>
    <dbReference type="NCBI Taxonomy" id="1793872"/>
    <lineage>
        <taxon>Bacteria</taxon>
        <taxon>Pseudomonadati</taxon>
        <taxon>Pseudomonadota</taxon>
        <taxon>Betaproteobacteria</taxon>
        <taxon>Burkholderiales</taxon>
        <taxon>Piscinibacterium</taxon>
    </lineage>
</organism>
<evidence type="ECO:0000313" key="3">
    <source>
        <dbReference type="Proteomes" id="UP001595556"/>
    </source>
</evidence>
<gene>
    <name evidence="2" type="ORF">ACFOEN_16360</name>
</gene>
<dbReference type="Pfam" id="PF09722">
    <property type="entry name" value="Xre_MbcA_ParS_C"/>
    <property type="match status" value="1"/>
</dbReference>
<evidence type="ECO:0000259" key="1">
    <source>
        <dbReference type="Pfam" id="PF09722"/>
    </source>
</evidence>
<feature type="domain" description="Antitoxin Xre/MbcA/ParS-like toxin-binding" evidence="1">
    <location>
        <begin position="114"/>
        <end position="156"/>
    </location>
</feature>
<dbReference type="RefSeq" id="WP_377305775.1">
    <property type="nucleotide sequence ID" value="NZ_CP180191.1"/>
</dbReference>
<name>A0ABV7H962_9BURK</name>
<protein>
    <submittedName>
        <fullName evidence="2">Antitoxin Xre/MbcA/ParS toxin-binding domain-containing protein</fullName>
    </submittedName>
</protein>